<dbReference type="Proteomes" id="UP000613582">
    <property type="component" value="Unassembled WGS sequence"/>
</dbReference>
<feature type="domain" description="Glycoside hydrolase family 9" evidence="5">
    <location>
        <begin position="437"/>
        <end position="673"/>
    </location>
</feature>
<dbReference type="CDD" id="cd02850">
    <property type="entry name" value="E_set_Cellulase_N"/>
    <property type="match status" value="1"/>
</dbReference>
<comment type="caution">
    <text evidence="6">The sequence shown here is derived from an EMBL/GenBank/DDBJ whole genome shotgun (WGS) entry which is preliminary data.</text>
</comment>
<dbReference type="GO" id="GO:0008810">
    <property type="term" value="F:cellulase activity"/>
    <property type="evidence" value="ECO:0007669"/>
    <property type="project" value="InterPro"/>
</dbReference>
<reference evidence="6" key="1">
    <citation type="journal article" date="2014" name="Int. J. Syst. Evol. Microbiol.">
        <title>Complete genome sequence of Corynebacterium casei LMG S-19264T (=DSM 44701T), isolated from a smear-ripened cheese.</title>
        <authorList>
            <consortium name="US DOE Joint Genome Institute (JGI-PGF)"/>
            <person name="Walter F."/>
            <person name="Albersmeier A."/>
            <person name="Kalinowski J."/>
            <person name="Ruckert C."/>
        </authorList>
    </citation>
    <scope>NUCLEOTIDE SEQUENCE</scope>
    <source>
        <strain evidence="6">CGMCC 1.12921</strain>
    </source>
</reference>
<proteinExistence type="inferred from homology"/>
<accession>A0A8J2Y6R8</accession>
<evidence type="ECO:0000259" key="5">
    <source>
        <dbReference type="Pfam" id="PF00759"/>
    </source>
</evidence>
<reference evidence="6" key="2">
    <citation type="submission" date="2020-09" db="EMBL/GenBank/DDBJ databases">
        <authorList>
            <person name="Sun Q."/>
            <person name="Zhou Y."/>
        </authorList>
    </citation>
    <scope>NUCLEOTIDE SEQUENCE</scope>
    <source>
        <strain evidence="6">CGMCC 1.12921</strain>
    </source>
</reference>
<dbReference type="Gene3D" id="1.50.10.10">
    <property type="match status" value="1"/>
</dbReference>
<evidence type="ECO:0000256" key="2">
    <source>
        <dbReference type="ARBA" id="ARBA00023277"/>
    </source>
</evidence>
<feature type="chain" id="PRO_5035144447" description="Glycoside hydrolase family 9 domain-containing protein" evidence="4">
    <location>
        <begin position="22"/>
        <end position="826"/>
    </location>
</feature>
<gene>
    <name evidence="6" type="ORF">GCM10011342_22830</name>
</gene>
<keyword evidence="4" id="KW-0732">Signal</keyword>
<evidence type="ECO:0000256" key="1">
    <source>
        <dbReference type="ARBA" id="ARBA00007072"/>
    </source>
</evidence>
<evidence type="ECO:0000256" key="4">
    <source>
        <dbReference type="SAM" id="SignalP"/>
    </source>
</evidence>
<evidence type="ECO:0000313" key="7">
    <source>
        <dbReference type="Proteomes" id="UP000613582"/>
    </source>
</evidence>
<dbReference type="AlphaFoldDB" id="A0A8J2Y6R8"/>
<dbReference type="EMBL" id="BMGH01000001">
    <property type="protein sequence ID" value="GGD13502.1"/>
    <property type="molecule type" value="Genomic_DNA"/>
</dbReference>
<keyword evidence="7" id="KW-1185">Reference proteome</keyword>
<dbReference type="InterPro" id="IPR014756">
    <property type="entry name" value="Ig_E-set"/>
</dbReference>
<protein>
    <recommendedName>
        <fullName evidence="5">Glycoside hydrolase family 9 domain-containing protein</fullName>
    </recommendedName>
</protein>
<dbReference type="InterPro" id="IPR013783">
    <property type="entry name" value="Ig-like_fold"/>
</dbReference>
<keyword evidence="2" id="KW-0119">Carbohydrate metabolism</keyword>
<dbReference type="InterPro" id="IPR008928">
    <property type="entry name" value="6-hairpin_glycosidase_sf"/>
</dbReference>
<dbReference type="InterPro" id="IPR001701">
    <property type="entry name" value="Glyco_hydro_9"/>
</dbReference>
<dbReference type="GO" id="GO:0000272">
    <property type="term" value="P:polysaccharide catabolic process"/>
    <property type="evidence" value="ECO:0007669"/>
    <property type="project" value="UniProtKB-KW"/>
</dbReference>
<evidence type="ECO:0000313" key="6">
    <source>
        <dbReference type="EMBL" id="GGD13502.1"/>
    </source>
</evidence>
<organism evidence="6 7">
    <name type="scientific">Aquisalinus flavus</name>
    <dbReference type="NCBI Taxonomy" id="1526572"/>
    <lineage>
        <taxon>Bacteria</taxon>
        <taxon>Pseudomonadati</taxon>
        <taxon>Pseudomonadota</taxon>
        <taxon>Alphaproteobacteria</taxon>
        <taxon>Parvularculales</taxon>
        <taxon>Parvularculaceae</taxon>
        <taxon>Aquisalinus</taxon>
    </lineage>
</organism>
<dbReference type="Pfam" id="PF00759">
    <property type="entry name" value="Glyco_hydro_9"/>
    <property type="match status" value="1"/>
</dbReference>
<dbReference type="SUPFAM" id="SSF81296">
    <property type="entry name" value="E set domains"/>
    <property type="match status" value="1"/>
</dbReference>
<feature type="signal peptide" evidence="4">
    <location>
        <begin position="1"/>
        <end position="21"/>
    </location>
</feature>
<dbReference type="RefSeq" id="WP_188158298.1">
    <property type="nucleotide sequence ID" value="NZ_BMGH01000001.1"/>
</dbReference>
<dbReference type="Gene3D" id="2.60.40.10">
    <property type="entry name" value="Immunoglobulins"/>
    <property type="match status" value="1"/>
</dbReference>
<dbReference type="InterPro" id="IPR012341">
    <property type="entry name" value="6hp_glycosidase-like_sf"/>
</dbReference>
<name>A0A8J2Y6R8_9PROT</name>
<evidence type="ECO:0000256" key="3">
    <source>
        <dbReference type="ARBA" id="ARBA00023326"/>
    </source>
</evidence>
<dbReference type="SUPFAM" id="SSF48208">
    <property type="entry name" value="Six-hairpin glycosidases"/>
    <property type="match status" value="1"/>
</dbReference>
<dbReference type="InterPro" id="IPR004197">
    <property type="entry name" value="Cellulase_Ig-like"/>
</dbReference>
<sequence length="826" mass="91699">MRNIIGIIAAAGLLAPAGAAAQLELNDKEYFEAPGLNVTVFADYYPDGHQTGVTIIQHGQRVAANGDVRLEASPGQWSPVPKSVERTVDRETGVITQRMAYPDESKDRTGFNPIVYPDLEFEYEVKVRAGAGDSVIVSVDLDEPIPDEWAGRIGFNFELFPPHYFGKAFLMDGESGQEAGYFPVQPNGPLVDHHGETLAAPLATGTSLSVAPDDPMVSMVITSEAGLELWDGRTNHNNGWYIVRTPIPAGATEGAVEWTITPNVEKDWMYEPVVQVSQLGYGPDQPKRILIEQDKRDLKADRLTIYRLTPNGREEVSAGTPEAWGGFLRYHYLEYDFSEITEPGAYVADYRGRTTHAFRIGSDVFGRHAWAPTLEYYLPVQMCHMRVNEKYRVWHGLDHQDDALMAPLDLNHFDGYVSGPETMTPFAPGEHVPGLNAGGWHDAGDYDLRVESQIGTVWLLTKMIEEFGLEHDATMIDQDNKLVELHQRDGVNDMLQQVEHGLLSVVGGYESLGRLYRGIIVPTNRQYVMLGEANDQTDGVVWDPDAPEQRRADGYDAMDDRWVFTEDNPNRELQVAAGLAAASRVMRGYDDDLADRTLVAALGVYDMSFDRADSLRNKVFVLSEFYQTTGEADYLDRLIAMQDEITANIAATGWLIAPALEMIEDEAFLAALDAAVAAHQETVRARATETPYGVPYEPDIWGAGWTIQRFGVEHYFFTRGWPQHADEQLYLDALNFVLGVHPGENTISFVSGVGANSALIAYGTNRADWSFIPGGSISGTALIRPDLPELKDWPFFWQQTEYVMGGGATNYMFLALAANALYGERE</sequence>
<keyword evidence="3" id="KW-0624">Polysaccharide degradation</keyword>
<comment type="similarity">
    <text evidence="1">Belongs to the glycosyl hydrolase 9 (cellulase E) family.</text>
</comment>